<organism evidence="2 3">
    <name type="scientific">Flavobacterium ginsengiterrae</name>
    <dbReference type="NCBI Taxonomy" id="871695"/>
    <lineage>
        <taxon>Bacteria</taxon>
        <taxon>Pseudomonadati</taxon>
        <taxon>Bacteroidota</taxon>
        <taxon>Flavobacteriia</taxon>
        <taxon>Flavobacteriales</taxon>
        <taxon>Flavobacteriaceae</taxon>
        <taxon>Flavobacterium</taxon>
    </lineage>
</organism>
<dbReference type="InterPro" id="IPR007712">
    <property type="entry name" value="RelE/ParE_toxin"/>
</dbReference>
<gene>
    <name evidence="2" type="ORF">GCM10022423_36590</name>
</gene>
<dbReference type="RefSeq" id="WP_345146099.1">
    <property type="nucleotide sequence ID" value="NZ_BAABDU010000006.1"/>
</dbReference>
<keyword evidence="1" id="KW-1277">Toxin-antitoxin system</keyword>
<evidence type="ECO:0000313" key="3">
    <source>
        <dbReference type="Proteomes" id="UP001500748"/>
    </source>
</evidence>
<dbReference type="SUPFAM" id="SSF143011">
    <property type="entry name" value="RelE-like"/>
    <property type="match status" value="1"/>
</dbReference>
<dbReference type="EMBL" id="BAABDU010000006">
    <property type="protein sequence ID" value="GAA3777690.1"/>
    <property type="molecule type" value="Genomic_DNA"/>
</dbReference>
<sequence length="105" mass="12707">MKFKIIWSEFAENEIEKIYEYYLDKTGIRTAKKIIKEIISEPNKLLSDTFLSQIEDLLIDRENQYRYLVCNNYKIIYCIDEENKLIKISDVFDTRQDPSKIKRTK</sequence>
<accession>A0ABP7GYB9</accession>
<name>A0ABP7GYB9_9FLAO</name>
<evidence type="ECO:0000313" key="2">
    <source>
        <dbReference type="EMBL" id="GAA3777690.1"/>
    </source>
</evidence>
<dbReference type="InterPro" id="IPR035093">
    <property type="entry name" value="RelE/ParE_toxin_dom_sf"/>
</dbReference>
<dbReference type="Gene3D" id="3.30.2310.20">
    <property type="entry name" value="RelE-like"/>
    <property type="match status" value="1"/>
</dbReference>
<reference evidence="3" key="1">
    <citation type="journal article" date="2019" name="Int. J. Syst. Evol. Microbiol.">
        <title>The Global Catalogue of Microorganisms (GCM) 10K type strain sequencing project: providing services to taxonomists for standard genome sequencing and annotation.</title>
        <authorList>
            <consortium name="The Broad Institute Genomics Platform"/>
            <consortium name="The Broad Institute Genome Sequencing Center for Infectious Disease"/>
            <person name="Wu L."/>
            <person name="Ma J."/>
        </authorList>
    </citation>
    <scope>NUCLEOTIDE SEQUENCE [LARGE SCALE GENOMIC DNA]</scope>
    <source>
        <strain evidence="3">JCM 17337</strain>
    </source>
</reference>
<proteinExistence type="predicted"/>
<evidence type="ECO:0000256" key="1">
    <source>
        <dbReference type="ARBA" id="ARBA00022649"/>
    </source>
</evidence>
<keyword evidence="3" id="KW-1185">Reference proteome</keyword>
<dbReference type="Proteomes" id="UP001500748">
    <property type="component" value="Unassembled WGS sequence"/>
</dbReference>
<dbReference type="Pfam" id="PF05016">
    <property type="entry name" value="ParE_toxin"/>
    <property type="match status" value="1"/>
</dbReference>
<protein>
    <submittedName>
        <fullName evidence="2">Type II toxin-antitoxin system RelE/ParE family toxin</fullName>
    </submittedName>
</protein>
<comment type="caution">
    <text evidence="2">The sequence shown here is derived from an EMBL/GenBank/DDBJ whole genome shotgun (WGS) entry which is preliminary data.</text>
</comment>